<dbReference type="AlphaFoldDB" id="A0A7D5YH71"/>
<feature type="region of interest" description="Disordered" evidence="1">
    <location>
        <begin position="1"/>
        <end position="21"/>
    </location>
</feature>
<dbReference type="Pfam" id="PF05309">
    <property type="entry name" value="TraE"/>
    <property type="match status" value="1"/>
</dbReference>
<evidence type="ECO:0008006" key="4">
    <source>
        <dbReference type="Google" id="ProtNLM"/>
    </source>
</evidence>
<evidence type="ECO:0000313" key="2">
    <source>
        <dbReference type="EMBL" id="QLI60530.1"/>
    </source>
</evidence>
<dbReference type="Proteomes" id="UP000266778">
    <property type="component" value="Plasmid pAeca2"/>
</dbReference>
<evidence type="ECO:0000313" key="3">
    <source>
        <dbReference type="Proteomes" id="UP000266778"/>
    </source>
</evidence>
<geneLocation type="plasmid" evidence="3">
    <name>paeca2</name>
</geneLocation>
<accession>A0A7D5YH71</accession>
<evidence type="ECO:0000256" key="1">
    <source>
        <dbReference type="SAM" id="MobiDB-lite"/>
    </source>
</evidence>
<reference evidence="2 3" key="1">
    <citation type="submission" date="2019-04" db="EMBL/GenBank/DDBJ databases">
        <title>Novel transposon Tn6433 variants accelerate the dissemination of tet(E) in Aeromonas under oxytetracycline stresses.</title>
        <authorList>
            <person name="Shi Y."/>
            <person name="Tian Z."/>
            <person name="Zhang Y."/>
            <person name="Zhang H."/>
            <person name="Yang M."/>
        </authorList>
    </citation>
    <scope>NUCLEOTIDE SEQUENCE [LARGE SCALE GENOMIC DNA]</scope>
    <source>
        <strain evidence="2 3">T25-39</strain>
        <plasmid evidence="3">paeca2</plasmid>
    </source>
</reference>
<gene>
    <name evidence="2" type="ORF">C1C91_23475</name>
</gene>
<dbReference type="EMBL" id="CP039628">
    <property type="protein sequence ID" value="QLI60530.1"/>
    <property type="molecule type" value="Genomic_DNA"/>
</dbReference>
<protein>
    <recommendedName>
        <fullName evidence="4">Conjugal transfer protein</fullName>
    </recommendedName>
</protein>
<organism evidence="2 3">
    <name type="scientific">Aeromonas caviae</name>
    <name type="common">Aeromonas punctata</name>
    <dbReference type="NCBI Taxonomy" id="648"/>
    <lineage>
        <taxon>Bacteria</taxon>
        <taxon>Pseudomonadati</taxon>
        <taxon>Pseudomonadota</taxon>
        <taxon>Gammaproteobacteria</taxon>
        <taxon>Aeromonadales</taxon>
        <taxon>Aeromonadaceae</taxon>
        <taxon>Aeromonas</taxon>
    </lineage>
</organism>
<name>A0A7D5YH71_AERCA</name>
<proteinExistence type="predicted"/>
<sequence>MRDLVAKFSGKKTGQEPRKKDGLLNDTQRVEADRKLIKIGVIIAVALGALNYQAIDELKTESKTVLVPFGVREGDMWVSGSDASNTYLRRVAELIIANYKNISASSVSYKFADLLTLTDSTTSGLLRDKLMAKAAEVKQYPSVSYSAEQLYDKPLDVKQVSPATLVKPLQSVKTPYLMTIPVSAYSHIGDTRQEGKTIAIKVFYTIKNGQFSILDIEG</sequence>
<dbReference type="InterPro" id="IPR007973">
    <property type="entry name" value="Pilus_assembly_TraE"/>
</dbReference>
<keyword evidence="2" id="KW-0614">Plasmid</keyword>